<keyword evidence="3" id="KW-1185">Reference proteome</keyword>
<sequence length="147" mass="16078">MARQRQTRAPGLVMGPCIVEIDLNRCRNKEVNFLVSSANSVGGDSGQDGQTAEITFQGSSDNRDGRTDGGDNHIIPFFSLKSNKMCLPTFMTSEHTGSHIFQQTRTIFIHIQNIIQTTILTKKNAPPLGGLVFQATGAVFEIVQDII</sequence>
<comment type="caution">
    <text evidence="2">The sequence shown here is derived from an EMBL/GenBank/DDBJ whole genome shotgun (WGS) entry which is preliminary data.</text>
</comment>
<name>A0A9D4EWT2_DREPO</name>
<evidence type="ECO:0000313" key="2">
    <source>
        <dbReference type="EMBL" id="KAH3787283.1"/>
    </source>
</evidence>
<evidence type="ECO:0000256" key="1">
    <source>
        <dbReference type="SAM" id="MobiDB-lite"/>
    </source>
</evidence>
<organism evidence="2 3">
    <name type="scientific">Dreissena polymorpha</name>
    <name type="common">Zebra mussel</name>
    <name type="synonym">Mytilus polymorpha</name>
    <dbReference type="NCBI Taxonomy" id="45954"/>
    <lineage>
        <taxon>Eukaryota</taxon>
        <taxon>Metazoa</taxon>
        <taxon>Spiralia</taxon>
        <taxon>Lophotrochozoa</taxon>
        <taxon>Mollusca</taxon>
        <taxon>Bivalvia</taxon>
        <taxon>Autobranchia</taxon>
        <taxon>Heteroconchia</taxon>
        <taxon>Euheterodonta</taxon>
        <taxon>Imparidentia</taxon>
        <taxon>Neoheterodontei</taxon>
        <taxon>Myida</taxon>
        <taxon>Dreissenoidea</taxon>
        <taxon>Dreissenidae</taxon>
        <taxon>Dreissena</taxon>
    </lineage>
</organism>
<reference evidence="2" key="2">
    <citation type="submission" date="2020-11" db="EMBL/GenBank/DDBJ databases">
        <authorList>
            <person name="McCartney M.A."/>
            <person name="Auch B."/>
            <person name="Kono T."/>
            <person name="Mallez S."/>
            <person name="Becker A."/>
            <person name="Gohl D.M."/>
            <person name="Silverstein K.A.T."/>
            <person name="Koren S."/>
            <person name="Bechman K.B."/>
            <person name="Herman A."/>
            <person name="Abrahante J.E."/>
            <person name="Garbe J."/>
        </authorList>
    </citation>
    <scope>NUCLEOTIDE SEQUENCE</scope>
    <source>
        <strain evidence="2">Duluth1</strain>
        <tissue evidence="2">Whole animal</tissue>
    </source>
</reference>
<dbReference type="EMBL" id="JAIWYP010000008">
    <property type="protein sequence ID" value="KAH3787283.1"/>
    <property type="molecule type" value="Genomic_DNA"/>
</dbReference>
<feature type="region of interest" description="Disordered" evidence="1">
    <location>
        <begin position="40"/>
        <end position="68"/>
    </location>
</feature>
<accession>A0A9D4EWT2</accession>
<dbReference type="AlphaFoldDB" id="A0A9D4EWT2"/>
<reference evidence="2" key="1">
    <citation type="journal article" date="2019" name="bioRxiv">
        <title>The Genome of the Zebra Mussel, Dreissena polymorpha: A Resource for Invasive Species Research.</title>
        <authorList>
            <person name="McCartney M.A."/>
            <person name="Auch B."/>
            <person name="Kono T."/>
            <person name="Mallez S."/>
            <person name="Zhang Y."/>
            <person name="Obille A."/>
            <person name="Becker A."/>
            <person name="Abrahante J.E."/>
            <person name="Garbe J."/>
            <person name="Badalamenti J.P."/>
            <person name="Herman A."/>
            <person name="Mangelson H."/>
            <person name="Liachko I."/>
            <person name="Sullivan S."/>
            <person name="Sone E.D."/>
            <person name="Koren S."/>
            <person name="Silverstein K.A.T."/>
            <person name="Beckman K.B."/>
            <person name="Gohl D.M."/>
        </authorList>
    </citation>
    <scope>NUCLEOTIDE SEQUENCE</scope>
    <source>
        <strain evidence="2">Duluth1</strain>
        <tissue evidence="2">Whole animal</tissue>
    </source>
</reference>
<feature type="compositionally biased region" description="Polar residues" evidence="1">
    <location>
        <begin position="40"/>
        <end position="57"/>
    </location>
</feature>
<gene>
    <name evidence="2" type="ORF">DPMN_165404</name>
</gene>
<evidence type="ECO:0000313" key="3">
    <source>
        <dbReference type="Proteomes" id="UP000828390"/>
    </source>
</evidence>
<protein>
    <submittedName>
        <fullName evidence="2">Uncharacterized protein</fullName>
    </submittedName>
</protein>
<proteinExistence type="predicted"/>
<dbReference type="Proteomes" id="UP000828390">
    <property type="component" value="Unassembled WGS sequence"/>
</dbReference>